<dbReference type="KEGG" id="dli:dnl_62100"/>
<evidence type="ECO:0000256" key="1">
    <source>
        <dbReference type="SAM" id="MobiDB-lite"/>
    </source>
</evidence>
<dbReference type="EMBL" id="CP061799">
    <property type="protein sequence ID" value="QTA83794.1"/>
    <property type="molecule type" value="Genomic_DNA"/>
</dbReference>
<accession>A0A975BDS1</accession>
<reference evidence="2" key="1">
    <citation type="journal article" date="2021" name="Microb. Physiol.">
        <title>Proteogenomic Insights into the Physiology of Marine, Sulfate-Reducing, Filamentous Desulfonema limicola and Desulfonema magnum.</title>
        <authorList>
            <person name="Schnaars V."/>
            <person name="Wohlbrand L."/>
            <person name="Scheve S."/>
            <person name="Hinrichs C."/>
            <person name="Reinhardt R."/>
            <person name="Rabus R."/>
        </authorList>
    </citation>
    <scope>NUCLEOTIDE SEQUENCE</scope>
    <source>
        <strain evidence="2">5ac10</strain>
    </source>
</reference>
<evidence type="ECO:0000313" key="2">
    <source>
        <dbReference type="EMBL" id="QTA83794.1"/>
    </source>
</evidence>
<dbReference type="Proteomes" id="UP000663720">
    <property type="component" value="Chromosome"/>
</dbReference>
<feature type="region of interest" description="Disordered" evidence="1">
    <location>
        <begin position="1"/>
        <end position="21"/>
    </location>
</feature>
<sequence>MKVSRTVLRGERDSNVSDLPGGMGNEGLRHFMVIEEAHRLLKNVNIERTTEMMGNPKGKAVEVFCNILAEMRSLGQGVAVVEQIPSKISPDVIKNSNTKIVHRLVSKDDQSLLAGSLSIDDYDALYLNRLKTGHALCYKEGMGRPVECAVLNDVDSHAISDGRIKKLMATLTPDTLQGYQAYQIDAWLGKAGKELVIKLFNSLVTTQSNDPDKLIVAAKEELKKLLVLEDVPYRINDSLFSDYFTLQVMVLLNKGIYCRKNPIPGNLKTMLLNVVNKPNEKSKKQLVDALSSLWKPVSAKGFIEDVIESLSVRYLYQKRSEANLTEIRSVVSSFLLLEDEDTTNKISLKVQIKMEDTYA</sequence>
<protein>
    <submittedName>
        <fullName evidence="2">P-loop domain-containing protein</fullName>
    </submittedName>
</protein>
<dbReference type="AlphaFoldDB" id="A0A975BDS1"/>
<dbReference type="SUPFAM" id="SSF52540">
    <property type="entry name" value="P-loop containing nucleoside triphosphate hydrolases"/>
    <property type="match status" value="1"/>
</dbReference>
<dbReference type="InterPro" id="IPR027417">
    <property type="entry name" value="P-loop_NTPase"/>
</dbReference>
<evidence type="ECO:0000313" key="3">
    <source>
        <dbReference type="Proteomes" id="UP000663720"/>
    </source>
</evidence>
<gene>
    <name evidence="2" type="ORF">dnl_62100</name>
</gene>
<name>A0A975BDS1_9BACT</name>
<proteinExistence type="predicted"/>
<dbReference type="PANTHER" id="PTHR42957">
    <property type="entry name" value="HELICASE MJ1565-RELATED"/>
    <property type="match status" value="1"/>
</dbReference>
<dbReference type="InterPro" id="IPR008571">
    <property type="entry name" value="HerA-like"/>
</dbReference>
<organism evidence="2 3">
    <name type="scientific">Desulfonema limicola</name>
    <dbReference type="NCBI Taxonomy" id="45656"/>
    <lineage>
        <taxon>Bacteria</taxon>
        <taxon>Pseudomonadati</taxon>
        <taxon>Thermodesulfobacteriota</taxon>
        <taxon>Desulfobacteria</taxon>
        <taxon>Desulfobacterales</taxon>
        <taxon>Desulfococcaceae</taxon>
        <taxon>Desulfonema</taxon>
    </lineage>
</organism>
<dbReference type="Gene3D" id="3.40.50.300">
    <property type="entry name" value="P-loop containing nucleotide triphosphate hydrolases"/>
    <property type="match status" value="1"/>
</dbReference>
<dbReference type="PANTHER" id="PTHR42957:SF1">
    <property type="entry name" value="HELICASE MJ1565-RELATED"/>
    <property type="match status" value="1"/>
</dbReference>
<keyword evidence="3" id="KW-1185">Reference proteome</keyword>